<gene>
    <name evidence="1" type="ORF">ARMGADRAFT_1084652</name>
</gene>
<dbReference type="EMBL" id="KZ293673">
    <property type="protein sequence ID" value="PBK88322.1"/>
    <property type="molecule type" value="Genomic_DNA"/>
</dbReference>
<dbReference type="Proteomes" id="UP000217790">
    <property type="component" value="Unassembled WGS sequence"/>
</dbReference>
<dbReference type="InParanoid" id="A0A2H3DA72"/>
<dbReference type="OrthoDB" id="10663173at2759"/>
<sequence length="464" mass="51312">MAASGYGMPAPLIIVVVAVQERHSHVTANLLLASLQRLLAPRTPITSSPSPPNIDLIRAQCQPSSKQGPRPSQTLPTTTAARSLRHHLLARADTLTDTTTRPKEEPLHNDIVLDMYLKITGAKYRDDIVRRYGLDAGSEELRMDFTGGTYFTCTELRVAPSPAQLPVMAASTSLNSQIFSYKPPHRYVPPVATSRPLHKCHEYRDGRQSADISHYHFQPPDSPANRCILSTNVQIIDRFYPVRKAHQLPVLGVVHGGDLKGTEILEGVNGYGRSHSTSSTTISTATRARAGCRITRHEAFQSIPKLSTGRCADLKGSSRLRGEPPRLGVCAARESRARLHDVMSRVSKWTTADAMKWDDAAEEEVLQSQSPHFNDENACAEASTVRCGSSIVRNSNPVRQTTFRLDHAKAFVIPASKTSSRYVSKQEGTVTIKKKKDDSQRTIRHRRSHSMQDNPTCTSLFLQI</sequence>
<reference evidence="2" key="1">
    <citation type="journal article" date="2017" name="Nat. Ecol. Evol.">
        <title>Genome expansion and lineage-specific genetic innovations in the forest pathogenic fungi Armillaria.</title>
        <authorList>
            <person name="Sipos G."/>
            <person name="Prasanna A.N."/>
            <person name="Walter M.C."/>
            <person name="O'Connor E."/>
            <person name="Balint B."/>
            <person name="Krizsan K."/>
            <person name="Kiss B."/>
            <person name="Hess J."/>
            <person name="Varga T."/>
            <person name="Slot J."/>
            <person name="Riley R."/>
            <person name="Boka B."/>
            <person name="Rigling D."/>
            <person name="Barry K."/>
            <person name="Lee J."/>
            <person name="Mihaltcheva S."/>
            <person name="LaButti K."/>
            <person name="Lipzen A."/>
            <person name="Waldron R."/>
            <person name="Moloney N.M."/>
            <person name="Sperisen C."/>
            <person name="Kredics L."/>
            <person name="Vagvoelgyi C."/>
            <person name="Patrignani A."/>
            <person name="Fitzpatrick D."/>
            <person name="Nagy I."/>
            <person name="Doyle S."/>
            <person name="Anderson J.B."/>
            <person name="Grigoriev I.V."/>
            <person name="Gueldener U."/>
            <person name="Muensterkoetter M."/>
            <person name="Nagy L.G."/>
        </authorList>
    </citation>
    <scope>NUCLEOTIDE SEQUENCE [LARGE SCALE GENOMIC DNA]</scope>
    <source>
        <strain evidence="2">Ar21-2</strain>
    </source>
</reference>
<keyword evidence="2" id="KW-1185">Reference proteome</keyword>
<proteinExistence type="predicted"/>
<dbReference type="AlphaFoldDB" id="A0A2H3DA72"/>
<protein>
    <submittedName>
        <fullName evidence="1">Uncharacterized protein</fullName>
    </submittedName>
</protein>
<evidence type="ECO:0000313" key="1">
    <source>
        <dbReference type="EMBL" id="PBK88322.1"/>
    </source>
</evidence>
<name>A0A2H3DA72_ARMGA</name>
<accession>A0A2H3DA72</accession>
<organism evidence="1 2">
    <name type="scientific">Armillaria gallica</name>
    <name type="common">Bulbous honey fungus</name>
    <name type="synonym">Armillaria bulbosa</name>
    <dbReference type="NCBI Taxonomy" id="47427"/>
    <lineage>
        <taxon>Eukaryota</taxon>
        <taxon>Fungi</taxon>
        <taxon>Dikarya</taxon>
        <taxon>Basidiomycota</taxon>
        <taxon>Agaricomycotina</taxon>
        <taxon>Agaricomycetes</taxon>
        <taxon>Agaricomycetidae</taxon>
        <taxon>Agaricales</taxon>
        <taxon>Marasmiineae</taxon>
        <taxon>Physalacriaceae</taxon>
        <taxon>Armillaria</taxon>
    </lineage>
</organism>
<evidence type="ECO:0000313" key="2">
    <source>
        <dbReference type="Proteomes" id="UP000217790"/>
    </source>
</evidence>